<sequence>MRLPWAFAALFLAASPSLATTVLALKFEEMIRMADGVVLGTVERVISRRDERNDIATYVTLANLESLTGSYQERSLTLRFSGGAVGNEIVEVEGSPRFREGERVILFVDGNGQQLVPILGWSQGVFRVVRDPRGGPEVISDSVGNRVFGIRDGQVIKERRVASEIELFGERPSGINESAPPQGGFGRTEDGEQIGLPAPSRDQRGTQAESDTRALAEAGEVMRLDQFAAEVRRIAAMAGVRGEPIRSIQEGQAAALDDKDGTPKDTTTAEPTRQAPPERGEFPRPIERETSRDPNLR</sequence>
<gene>
    <name evidence="3" type="ORF">AA309_25540</name>
</gene>
<feature type="chain" id="PRO_5002592956" evidence="2">
    <location>
        <begin position="20"/>
        <end position="297"/>
    </location>
</feature>
<dbReference type="Proteomes" id="UP000035489">
    <property type="component" value="Unassembled WGS sequence"/>
</dbReference>
<feature type="signal peptide" evidence="2">
    <location>
        <begin position="1"/>
        <end position="19"/>
    </location>
</feature>
<evidence type="ECO:0000313" key="3">
    <source>
        <dbReference type="EMBL" id="KLK90447.1"/>
    </source>
</evidence>
<protein>
    <submittedName>
        <fullName evidence="3">Uncharacterized protein</fullName>
    </submittedName>
</protein>
<dbReference type="PATRIC" id="fig|1225564.3.peg.6673"/>
<proteinExistence type="predicted"/>
<keyword evidence="2" id="KW-0732">Signal</keyword>
<accession>A0A0H1RCX7</accession>
<feature type="region of interest" description="Disordered" evidence="1">
    <location>
        <begin position="171"/>
        <end position="211"/>
    </location>
</feature>
<name>A0A0H1RCX7_9HYPH</name>
<dbReference type="EMBL" id="LCYG01000084">
    <property type="protein sequence ID" value="KLK90447.1"/>
    <property type="molecule type" value="Genomic_DNA"/>
</dbReference>
<feature type="region of interest" description="Disordered" evidence="1">
    <location>
        <begin position="241"/>
        <end position="297"/>
    </location>
</feature>
<organism evidence="3 4">
    <name type="scientific">Microvirga vignae</name>
    <dbReference type="NCBI Taxonomy" id="1225564"/>
    <lineage>
        <taxon>Bacteria</taxon>
        <taxon>Pseudomonadati</taxon>
        <taxon>Pseudomonadota</taxon>
        <taxon>Alphaproteobacteria</taxon>
        <taxon>Hyphomicrobiales</taxon>
        <taxon>Methylobacteriaceae</taxon>
        <taxon>Microvirga</taxon>
    </lineage>
</organism>
<evidence type="ECO:0000256" key="2">
    <source>
        <dbReference type="SAM" id="SignalP"/>
    </source>
</evidence>
<dbReference type="AlphaFoldDB" id="A0A0H1RCX7"/>
<evidence type="ECO:0000313" key="4">
    <source>
        <dbReference type="Proteomes" id="UP000035489"/>
    </source>
</evidence>
<evidence type="ECO:0000256" key="1">
    <source>
        <dbReference type="SAM" id="MobiDB-lite"/>
    </source>
</evidence>
<reference evidence="3 4" key="1">
    <citation type="submission" date="2015-05" db="EMBL/GenBank/DDBJ databases">
        <title>Draft genome sequence of Microvirga vignae strain BR3299, a novel nitrogen fixing bacteria isolated from Brazil semi-aired region.</title>
        <authorList>
            <person name="Zilli J.E."/>
            <person name="Passos S.R."/>
            <person name="Leite J."/>
            <person name="Baldani J.I."/>
            <person name="Xavier G.R."/>
            <person name="Rumjaneck N.G."/>
            <person name="Simoes-Araujo J.L."/>
        </authorList>
    </citation>
    <scope>NUCLEOTIDE SEQUENCE [LARGE SCALE GENOMIC DNA]</scope>
    <source>
        <strain evidence="3 4">BR3299</strain>
    </source>
</reference>
<comment type="caution">
    <text evidence="3">The sequence shown here is derived from an EMBL/GenBank/DDBJ whole genome shotgun (WGS) entry which is preliminary data.</text>
</comment>
<keyword evidence="4" id="KW-1185">Reference proteome</keyword>
<feature type="compositionally biased region" description="Basic and acidic residues" evidence="1">
    <location>
        <begin position="276"/>
        <end position="297"/>
    </location>
</feature>